<protein>
    <recommendedName>
        <fullName evidence="4">Nucleotidyltransferase-like protein</fullName>
    </recommendedName>
</protein>
<reference evidence="3" key="1">
    <citation type="journal article" date="2019" name="Int. J. Syst. Evol. Microbiol.">
        <title>The Global Catalogue of Microorganisms (GCM) 10K type strain sequencing project: providing services to taxonomists for standard genome sequencing and annotation.</title>
        <authorList>
            <consortium name="The Broad Institute Genomics Platform"/>
            <consortium name="The Broad Institute Genome Sequencing Center for Infectious Disease"/>
            <person name="Wu L."/>
            <person name="Ma J."/>
        </authorList>
    </citation>
    <scope>NUCLEOTIDE SEQUENCE [LARGE SCALE GENOMIC DNA]</scope>
    <source>
        <strain evidence="3">CCUG 42722</strain>
    </source>
</reference>
<proteinExistence type="predicted"/>
<evidence type="ECO:0008006" key="4">
    <source>
        <dbReference type="Google" id="ProtNLM"/>
    </source>
</evidence>
<name>A0ABV9HDA4_9MICO</name>
<dbReference type="InterPro" id="IPR043519">
    <property type="entry name" value="NT_sf"/>
</dbReference>
<feature type="compositionally biased region" description="Low complexity" evidence="1">
    <location>
        <begin position="1"/>
        <end position="16"/>
    </location>
</feature>
<dbReference type="RefSeq" id="WP_377131200.1">
    <property type="nucleotide sequence ID" value="NZ_JBHSFI010000001.1"/>
</dbReference>
<dbReference type="EMBL" id="JBHSFI010000001">
    <property type="protein sequence ID" value="MFC4626765.1"/>
    <property type="molecule type" value="Genomic_DNA"/>
</dbReference>
<dbReference type="Gene3D" id="3.30.460.10">
    <property type="entry name" value="Beta Polymerase, domain 2"/>
    <property type="match status" value="1"/>
</dbReference>
<evidence type="ECO:0000313" key="3">
    <source>
        <dbReference type="Proteomes" id="UP001596011"/>
    </source>
</evidence>
<evidence type="ECO:0000256" key="1">
    <source>
        <dbReference type="SAM" id="MobiDB-lite"/>
    </source>
</evidence>
<keyword evidence="3" id="KW-1185">Reference proteome</keyword>
<evidence type="ECO:0000313" key="2">
    <source>
        <dbReference type="EMBL" id="MFC4626765.1"/>
    </source>
</evidence>
<gene>
    <name evidence="2" type="ORF">ACFO6V_00880</name>
</gene>
<dbReference type="Proteomes" id="UP001596011">
    <property type="component" value="Unassembled WGS sequence"/>
</dbReference>
<organism evidence="2 3">
    <name type="scientific">Promicromonospora alba</name>
    <dbReference type="NCBI Taxonomy" id="1616110"/>
    <lineage>
        <taxon>Bacteria</taxon>
        <taxon>Bacillati</taxon>
        <taxon>Actinomycetota</taxon>
        <taxon>Actinomycetes</taxon>
        <taxon>Micrococcales</taxon>
        <taxon>Promicromonosporaceae</taxon>
        <taxon>Promicromonospora</taxon>
    </lineage>
</organism>
<comment type="caution">
    <text evidence="2">The sequence shown here is derived from an EMBL/GenBank/DDBJ whole genome shotgun (WGS) entry which is preliminary data.</text>
</comment>
<accession>A0ABV9HDA4</accession>
<sequence>MPPESTASSAPSSAAPPASPGPAELVESLTAWARETPWVEWLELAGSLGRGAGDEYSDIDAGVGLLDGGDLDAVEHAVTEFAPTAAVLRQPFGPETTHLVCIYQDGRQLSLVVMPSATRTGLAPEALALVDKLDRLSSSLDRATWDPDADGRREWAFLACIAAGDALKHARRGTYWRAIRSLTEARDLYLQLVAAQEQVVFPQFGAVSLENAGRPVPDGLAATLVGSPDHDAIADAVQVLLSLLAPFVAEHGLEELCRALRLDVRHEGPDSPR</sequence>
<feature type="region of interest" description="Disordered" evidence="1">
    <location>
        <begin position="1"/>
        <end position="22"/>
    </location>
</feature>